<proteinExistence type="predicted"/>
<sequence length="146" mass="16512">MLIEKSVLATMAIEETKRAYAYMRRTARLTFQATRNDWGKIDKTASAQTSEFQQSLEDMKQQLAPRQPGSNPKARDHNLSQPEAFRRASVYCDFQQPLWDPHSRKLVQQSINENKGTTHAPPAEKWGITTASSAPPLKNPETPTTL</sequence>
<evidence type="ECO:0000256" key="1">
    <source>
        <dbReference type="SAM" id="MobiDB-lite"/>
    </source>
</evidence>
<organism evidence="2 3">
    <name type="scientific">Daphnia magna</name>
    <dbReference type="NCBI Taxonomy" id="35525"/>
    <lineage>
        <taxon>Eukaryota</taxon>
        <taxon>Metazoa</taxon>
        <taxon>Ecdysozoa</taxon>
        <taxon>Arthropoda</taxon>
        <taxon>Crustacea</taxon>
        <taxon>Branchiopoda</taxon>
        <taxon>Diplostraca</taxon>
        <taxon>Cladocera</taxon>
        <taxon>Anomopoda</taxon>
        <taxon>Daphniidae</taxon>
        <taxon>Daphnia</taxon>
    </lineage>
</organism>
<accession>A0ABR0BB45</accession>
<evidence type="ECO:0000313" key="3">
    <source>
        <dbReference type="Proteomes" id="UP001234178"/>
    </source>
</evidence>
<comment type="caution">
    <text evidence="2">The sequence shown here is derived from an EMBL/GenBank/DDBJ whole genome shotgun (WGS) entry which is preliminary data.</text>
</comment>
<dbReference type="Proteomes" id="UP001234178">
    <property type="component" value="Unassembled WGS sequence"/>
</dbReference>
<gene>
    <name evidence="2" type="ORF">OUZ56_033811</name>
</gene>
<keyword evidence="3" id="KW-1185">Reference proteome</keyword>
<feature type="region of interest" description="Disordered" evidence="1">
    <location>
        <begin position="109"/>
        <end position="146"/>
    </location>
</feature>
<name>A0ABR0BB45_9CRUS</name>
<feature type="region of interest" description="Disordered" evidence="1">
    <location>
        <begin position="44"/>
        <end position="82"/>
    </location>
</feature>
<reference evidence="2 3" key="1">
    <citation type="journal article" date="2023" name="Nucleic Acids Res.">
        <title>The hologenome of Daphnia magna reveals possible DNA methylation and microbiome-mediated evolution of the host genome.</title>
        <authorList>
            <person name="Chaturvedi A."/>
            <person name="Li X."/>
            <person name="Dhandapani V."/>
            <person name="Marshall H."/>
            <person name="Kissane S."/>
            <person name="Cuenca-Cambronero M."/>
            <person name="Asole G."/>
            <person name="Calvet F."/>
            <person name="Ruiz-Romero M."/>
            <person name="Marangio P."/>
            <person name="Guigo R."/>
            <person name="Rago D."/>
            <person name="Mirbahai L."/>
            <person name="Eastwood N."/>
            <person name="Colbourne J.K."/>
            <person name="Zhou J."/>
            <person name="Mallon E."/>
            <person name="Orsini L."/>
        </authorList>
    </citation>
    <scope>NUCLEOTIDE SEQUENCE [LARGE SCALE GENOMIC DNA]</scope>
    <source>
        <strain evidence="2">LRV0_1</strain>
    </source>
</reference>
<feature type="compositionally biased region" description="Polar residues" evidence="1">
    <location>
        <begin position="45"/>
        <end position="56"/>
    </location>
</feature>
<protein>
    <submittedName>
        <fullName evidence="2">Uncharacterized protein</fullName>
    </submittedName>
</protein>
<evidence type="ECO:0000313" key="2">
    <source>
        <dbReference type="EMBL" id="KAK4045809.1"/>
    </source>
</evidence>
<dbReference type="EMBL" id="JAOYFB010000065">
    <property type="protein sequence ID" value="KAK4045809.1"/>
    <property type="molecule type" value="Genomic_DNA"/>
</dbReference>